<reference evidence="14 15" key="1">
    <citation type="submission" date="2019-08" db="EMBL/GenBank/DDBJ databases">
        <title>Lewinella sp. strain SSH13 Genome sequencing and assembly.</title>
        <authorList>
            <person name="Kim I."/>
        </authorList>
    </citation>
    <scope>NUCLEOTIDE SEQUENCE [LARGE SCALE GENOMIC DNA]</scope>
    <source>
        <strain evidence="14 15">SSH13</strain>
    </source>
</reference>
<feature type="binding site" evidence="9 11">
    <location>
        <begin position="60"/>
        <end position="65"/>
    </location>
    <ligand>
        <name>FMN</name>
        <dbReference type="ChEBI" id="CHEBI:58210"/>
    </ligand>
</feature>
<comment type="caution">
    <text evidence="14">The sequence shown here is derived from an EMBL/GenBank/DDBJ whole genome shotgun (WGS) entry which is preliminary data.</text>
</comment>
<feature type="binding site" evidence="9 10">
    <location>
        <position position="65"/>
    </location>
    <ligand>
        <name>substrate</name>
    </ligand>
</feature>
<dbReference type="InterPro" id="IPR000659">
    <property type="entry name" value="Pyridox_Oxase"/>
</dbReference>
<dbReference type="NCBIfam" id="NF004231">
    <property type="entry name" value="PRK05679.1"/>
    <property type="match status" value="1"/>
</dbReference>
<dbReference type="RefSeq" id="WP_147931347.1">
    <property type="nucleotide sequence ID" value="NZ_VOXD01000020.1"/>
</dbReference>
<protein>
    <recommendedName>
        <fullName evidence="9">Pyridoxine/pyridoxamine 5'-phosphate oxidase</fullName>
        <ecNumber evidence="9">1.4.3.5</ecNumber>
    </recommendedName>
    <alternativeName>
        <fullName evidence="9">PNP/PMP oxidase</fullName>
        <shortName evidence="9">PNPOx</shortName>
    </alternativeName>
    <alternativeName>
        <fullName evidence="9">Pyridoxal 5'-phosphate synthase</fullName>
    </alternativeName>
</protein>
<dbReference type="EC" id="1.4.3.5" evidence="9"/>
<comment type="catalytic activity">
    <reaction evidence="9">
        <text>pyridoxamine 5'-phosphate + O2 + H2O = pyridoxal 5'-phosphate + H2O2 + NH4(+)</text>
        <dbReference type="Rhea" id="RHEA:15817"/>
        <dbReference type="ChEBI" id="CHEBI:15377"/>
        <dbReference type="ChEBI" id="CHEBI:15379"/>
        <dbReference type="ChEBI" id="CHEBI:16240"/>
        <dbReference type="ChEBI" id="CHEBI:28938"/>
        <dbReference type="ChEBI" id="CHEBI:58451"/>
        <dbReference type="ChEBI" id="CHEBI:597326"/>
        <dbReference type="EC" id="1.4.3.5"/>
    </reaction>
</comment>
<feature type="binding site" evidence="9 10">
    <location>
        <position position="130"/>
    </location>
    <ligand>
        <name>substrate</name>
    </ligand>
</feature>
<feature type="binding site" evidence="9 11">
    <location>
        <position position="81"/>
    </location>
    <ligand>
        <name>FMN</name>
        <dbReference type="ChEBI" id="CHEBI:58210"/>
    </ligand>
</feature>
<feature type="binding site" evidence="9 10">
    <location>
        <begin position="191"/>
        <end position="193"/>
    </location>
    <ligand>
        <name>substrate</name>
    </ligand>
</feature>
<comment type="catalytic activity">
    <reaction evidence="9">
        <text>pyridoxine 5'-phosphate + O2 = pyridoxal 5'-phosphate + H2O2</text>
        <dbReference type="Rhea" id="RHEA:15149"/>
        <dbReference type="ChEBI" id="CHEBI:15379"/>
        <dbReference type="ChEBI" id="CHEBI:16240"/>
        <dbReference type="ChEBI" id="CHEBI:58589"/>
        <dbReference type="ChEBI" id="CHEBI:597326"/>
        <dbReference type="EC" id="1.4.3.5"/>
    </reaction>
</comment>
<dbReference type="InterPro" id="IPR019740">
    <property type="entry name" value="Pyridox_Oxase_CS"/>
</dbReference>
<accession>A0A5C7FER7</accession>
<dbReference type="AlphaFoldDB" id="A0A5C7FER7"/>
<evidence type="ECO:0000256" key="11">
    <source>
        <dbReference type="PIRSR" id="PIRSR000190-2"/>
    </source>
</evidence>
<feature type="domain" description="Pyridoxine 5'-phosphate oxidase dimerisation C-terminal" evidence="13">
    <location>
        <begin position="172"/>
        <end position="213"/>
    </location>
</feature>
<dbReference type="Proteomes" id="UP000321907">
    <property type="component" value="Unassembled WGS sequence"/>
</dbReference>
<feature type="domain" description="Pyridoxamine 5'-phosphate oxidase N-terminal" evidence="12">
    <location>
        <begin position="35"/>
        <end position="158"/>
    </location>
</feature>
<dbReference type="GO" id="GO:0004733">
    <property type="term" value="F:pyridoxamine phosphate oxidase activity"/>
    <property type="evidence" value="ECO:0007669"/>
    <property type="project" value="UniProtKB-UniRule"/>
</dbReference>
<organism evidence="14 15">
    <name type="scientific">Neolewinella aurantiaca</name>
    <dbReference type="NCBI Taxonomy" id="2602767"/>
    <lineage>
        <taxon>Bacteria</taxon>
        <taxon>Pseudomonadati</taxon>
        <taxon>Bacteroidota</taxon>
        <taxon>Saprospiria</taxon>
        <taxon>Saprospirales</taxon>
        <taxon>Lewinellaceae</taxon>
        <taxon>Neolewinella</taxon>
    </lineage>
</organism>
<keyword evidence="15" id="KW-1185">Reference proteome</keyword>
<evidence type="ECO:0000259" key="12">
    <source>
        <dbReference type="Pfam" id="PF01243"/>
    </source>
</evidence>
<feature type="binding site" evidence="9 10">
    <location>
        <position position="126"/>
    </location>
    <ligand>
        <name>substrate</name>
    </ligand>
</feature>
<dbReference type="Pfam" id="PF10590">
    <property type="entry name" value="PNP_phzG_C"/>
    <property type="match status" value="1"/>
</dbReference>
<feature type="binding site" evidence="10">
    <location>
        <begin position="7"/>
        <end position="10"/>
    </location>
    <ligand>
        <name>substrate</name>
    </ligand>
</feature>
<evidence type="ECO:0000256" key="8">
    <source>
        <dbReference type="ARBA" id="ARBA00023096"/>
    </source>
</evidence>
<evidence type="ECO:0000256" key="4">
    <source>
        <dbReference type="ARBA" id="ARBA00011738"/>
    </source>
</evidence>
<dbReference type="InterPro" id="IPR011576">
    <property type="entry name" value="Pyridox_Oxase_N"/>
</dbReference>
<dbReference type="NCBIfam" id="TIGR00558">
    <property type="entry name" value="pdxH"/>
    <property type="match status" value="1"/>
</dbReference>
<gene>
    <name evidence="9 14" type="primary">pdxH</name>
    <name evidence="14" type="ORF">FUA23_13730</name>
</gene>
<feature type="binding site" evidence="9 11">
    <location>
        <begin position="75"/>
        <end position="76"/>
    </location>
    <ligand>
        <name>FMN</name>
        <dbReference type="ChEBI" id="CHEBI:58210"/>
    </ligand>
</feature>
<keyword evidence="5 9" id="KW-0285">Flavoprotein</keyword>
<evidence type="ECO:0000256" key="3">
    <source>
        <dbReference type="ARBA" id="ARBA00007301"/>
    </source>
</evidence>
<evidence type="ECO:0000256" key="6">
    <source>
        <dbReference type="ARBA" id="ARBA00022643"/>
    </source>
</evidence>
<evidence type="ECO:0000256" key="1">
    <source>
        <dbReference type="ARBA" id="ARBA00004738"/>
    </source>
</evidence>
<comment type="pathway">
    <text evidence="2 9">Cofactor metabolism; pyridoxal 5'-phosphate salvage; pyridoxal 5'-phosphate from pyridoxine 5'-phosphate: step 1/1.</text>
</comment>
<dbReference type="Pfam" id="PF01243">
    <property type="entry name" value="PNPOx_N"/>
    <property type="match status" value="1"/>
</dbReference>
<comment type="cofactor">
    <cofactor evidence="9 11">
        <name>FMN</name>
        <dbReference type="ChEBI" id="CHEBI:58210"/>
    </cofactor>
    <text evidence="9 11">Binds 1 FMN per subunit.</text>
</comment>
<keyword evidence="8 9" id="KW-0664">Pyridoxine biosynthesis</keyword>
<dbReference type="FunFam" id="2.30.110.10:FF:000005">
    <property type="entry name" value="NAD(P)H-hydrate epimerase"/>
    <property type="match status" value="1"/>
</dbReference>
<feature type="binding site" evidence="9 11">
    <location>
        <position position="195"/>
    </location>
    <ligand>
        <name>FMN</name>
        <dbReference type="ChEBI" id="CHEBI:58210"/>
    </ligand>
</feature>
<evidence type="ECO:0000256" key="2">
    <source>
        <dbReference type="ARBA" id="ARBA00005037"/>
    </source>
</evidence>
<keyword evidence="7 9" id="KW-0560">Oxidoreductase</keyword>
<feature type="binding site" evidence="9 11">
    <location>
        <position position="104"/>
    </location>
    <ligand>
        <name>FMN</name>
        <dbReference type="ChEBI" id="CHEBI:58210"/>
    </ligand>
</feature>
<name>A0A5C7FER7_9BACT</name>
<evidence type="ECO:0000313" key="15">
    <source>
        <dbReference type="Proteomes" id="UP000321907"/>
    </source>
</evidence>
<proteinExistence type="inferred from homology"/>
<evidence type="ECO:0000256" key="10">
    <source>
        <dbReference type="PIRSR" id="PIRSR000190-1"/>
    </source>
</evidence>
<dbReference type="UniPathway" id="UPA01068">
    <property type="reaction ID" value="UER00304"/>
</dbReference>
<dbReference type="GO" id="GO:0008615">
    <property type="term" value="P:pyridoxine biosynthetic process"/>
    <property type="evidence" value="ECO:0007669"/>
    <property type="project" value="UniProtKB-UniRule"/>
</dbReference>
<dbReference type="EMBL" id="VOXD01000020">
    <property type="protein sequence ID" value="TXF88745.1"/>
    <property type="molecule type" value="Genomic_DNA"/>
</dbReference>
<evidence type="ECO:0000256" key="7">
    <source>
        <dbReference type="ARBA" id="ARBA00023002"/>
    </source>
</evidence>
<sequence>MDATNLREDYQAGELLESEASHDPFELFHEWFKTAQESKIPEPNAMVLATITDQNTPAARVVLLKQMNDEGFVFFTNYNSRKGHELAERPQAAAVFNWLKLQRQVRIEGRVEKVEEQVSIDYFESRPRKSQIGAWVSNQSEVIPGREVLEAAQQKIEDKYADEEKLPRPEHWGGYVIVPSLIEFWQGRRSRLHDRLVYDRNEDGTWTRVRLAP</sequence>
<comment type="subunit">
    <text evidence="4 9">Homodimer.</text>
</comment>
<keyword evidence="6 9" id="KW-0288">FMN</keyword>
<comment type="pathway">
    <text evidence="1 9">Cofactor metabolism; pyridoxal 5'-phosphate salvage; pyridoxal 5'-phosphate from pyridoxamine 5'-phosphate: step 1/1.</text>
</comment>
<evidence type="ECO:0000256" key="5">
    <source>
        <dbReference type="ARBA" id="ARBA00022630"/>
    </source>
</evidence>
<dbReference type="InterPro" id="IPR012349">
    <property type="entry name" value="Split_barrel_FMN-bd"/>
</dbReference>
<dbReference type="OrthoDB" id="9780392at2"/>
<evidence type="ECO:0000313" key="14">
    <source>
        <dbReference type="EMBL" id="TXF88745.1"/>
    </source>
</evidence>
<feature type="binding site" evidence="9 11">
    <location>
        <position position="185"/>
    </location>
    <ligand>
        <name>FMN</name>
        <dbReference type="ChEBI" id="CHEBI:58210"/>
    </ligand>
</feature>
<feature type="binding site" evidence="9 11">
    <location>
        <position position="82"/>
    </location>
    <ligand>
        <name>FMN</name>
        <dbReference type="ChEBI" id="CHEBI:58210"/>
    </ligand>
</feature>
<dbReference type="Gene3D" id="2.30.110.10">
    <property type="entry name" value="Electron Transport, Fmn-binding Protein, Chain A"/>
    <property type="match status" value="1"/>
</dbReference>
<dbReference type="GO" id="GO:0010181">
    <property type="term" value="F:FMN binding"/>
    <property type="evidence" value="ECO:0007669"/>
    <property type="project" value="UniProtKB-UniRule"/>
</dbReference>
<dbReference type="PROSITE" id="PS01064">
    <property type="entry name" value="PYRIDOX_OXIDASE"/>
    <property type="match status" value="1"/>
</dbReference>
<feature type="binding site" evidence="9 11">
    <location>
        <begin position="139"/>
        <end position="140"/>
    </location>
    <ligand>
        <name>FMN</name>
        <dbReference type="ChEBI" id="CHEBI:58210"/>
    </ligand>
</feature>
<evidence type="ECO:0000259" key="13">
    <source>
        <dbReference type="Pfam" id="PF10590"/>
    </source>
</evidence>
<dbReference type="PANTHER" id="PTHR10851">
    <property type="entry name" value="PYRIDOXINE-5-PHOSPHATE OXIDASE"/>
    <property type="match status" value="1"/>
</dbReference>
<dbReference type="HAMAP" id="MF_01629">
    <property type="entry name" value="PdxH"/>
    <property type="match status" value="1"/>
</dbReference>
<dbReference type="SUPFAM" id="SSF50475">
    <property type="entry name" value="FMN-binding split barrel"/>
    <property type="match status" value="1"/>
</dbReference>
<dbReference type="PANTHER" id="PTHR10851:SF0">
    <property type="entry name" value="PYRIDOXINE-5'-PHOSPHATE OXIDASE"/>
    <property type="match status" value="1"/>
</dbReference>
<dbReference type="InterPro" id="IPR019576">
    <property type="entry name" value="Pyridoxamine_oxidase_dimer_C"/>
</dbReference>
<evidence type="ECO:0000256" key="9">
    <source>
        <dbReference type="HAMAP-Rule" id="MF_01629"/>
    </source>
</evidence>
<feature type="binding site" evidence="9 10">
    <location>
        <position position="122"/>
    </location>
    <ligand>
        <name>substrate</name>
    </ligand>
</feature>
<comment type="function">
    <text evidence="9">Catalyzes the oxidation of either pyridoxine 5'-phosphate (PNP) or pyridoxamine 5'-phosphate (PMP) into pyridoxal 5'-phosphate (PLP).</text>
</comment>
<comment type="similarity">
    <text evidence="3 9">Belongs to the pyridoxamine 5'-phosphate oxidase family.</text>
</comment>
<dbReference type="PIRSF" id="PIRSF000190">
    <property type="entry name" value="Pyd_amn-ph_oxd"/>
    <property type="match status" value="1"/>
</dbReference>